<dbReference type="Gene3D" id="3.40.50.12370">
    <property type="match status" value="1"/>
</dbReference>
<evidence type="ECO:0000313" key="3">
    <source>
        <dbReference type="EMBL" id="SFQ48541.1"/>
    </source>
</evidence>
<reference evidence="3 4" key="1">
    <citation type="submission" date="2016-10" db="EMBL/GenBank/DDBJ databases">
        <authorList>
            <person name="de Groot N.N."/>
        </authorList>
    </citation>
    <scope>NUCLEOTIDE SEQUENCE [LARGE SCALE GENOMIC DNA]</scope>
    <source>
        <strain evidence="3 4">DSM 28286</strain>
    </source>
</reference>
<dbReference type="STRING" id="1465490.SAMN05444277_11499"/>
<proteinExistence type="inferred from homology"/>
<dbReference type="Pfam" id="PF00582">
    <property type="entry name" value="Usp"/>
    <property type="match status" value="1"/>
</dbReference>
<dbReference type="SUPFAM" id="SSF52402">
    <property type="entry name" value="Adenine nucleotide alpha hydrolases-like"/>
    <property type="match status" value="2"/>
</dbReference>
<accession>A0A1I5YW89</accession>
<dbReference type="InterPro" id="IPR006015">
    <property type="entry name" value="Universal_stress_UspA"/>
</dbReference>
<gene>
    <name evidence="3" type="ORF">SAMN05444277_11499</name>
</gene>
<dbReference type="CDD" id="cd00293">
    <property type="entry name" value="USP-like"/>
    <property type="match status" value="1"/>
</dbReference>
<dbReference type="Proteomes" id="UP000199031">
    <property type="component" value="Unassembled WGS sequence"/>
</dbReference>
<organism evidence="3 4">
    <name type="scientific">Parafilimonas terrae</name>
    <dbReference type="NCBI Taxonomy" id="1465490"/>
    <lineage>
        <taxon>Bacteria</taxon>
        <taxon>Pseudomonadati</taxon>
        <taxon>Bacteroidota</taxon>
        <taxon>Chitinophagia</taxon>
        <taxon>Chitinophagales</taxon>
        <taxon>Chitinophagaceae</taxon>
        <taxon>Parafilimonas</taxon>
    </lineage>
</organism>
<comment type="similarity">
    <text evidence="1">Belongs to the universal stress protein A family.</text>
</comment>
<feature type="domain" description="UspA" evidence="2">
    <location>
        <begin position="4"/>
        <end position="141"/>
    </location>
</feature>
<dbReference type="AlphaFoldDB" id="A0A1I5YW89"/>
<protein>
    <submittedName>
        <fullName evidence="3">Nucleotide-binding universal stress protein, UspA family</fullName>
    </submittedName>
</protein>
<sequence>MSMKMIIAPTDFSEVSVNAVNYAADMAMALHAQLVIMHVNEYIYAYSEAGIIDALIDENTDERLDGLEAQLLKRTANKLSIKKILSVGRLEKELSKLSETITPFAIVMGTHDELNTVNRFFLDSRSLNTAKKLRCPVMIIPNHKTWNKIASIAYACDLKDAESIPAKEIKYVQDAFGSVLHVVHISKDSNFNSEDVINTTLLPAGLMVNKTDFHIIEHDDVVKGIEAFADEFKIDLVILQPKEYGFFQNLFHISQSKRMILHPWMPIMVLH</sequence>
<dbReference type="OrthoDB" id="9788959at2"/>
<evidence type="ECO:0000256" key="1">
    <source>
        <dbReference type="ARBA" id="ARBA00008791"/>
    </source>
</evidence>
<dbReference type="InterPro" id="IPR006016">
    <property type="entry name" value="UspA"/>
</dbReference>
<dbReference type="EMBL" id="FOXQ01000014">
    <property type="protein sequence ID" value="SFQ48541.1"/>
    <property type="molecule type" value="Genomic_DNA"/>
</dbReference>
<dbReference type="PANTHER" id="PTHR46268">
    <property type="entry name" value="STRESS RESPONSE PROTEIN NHAX"/>
    <property type="match status" value="1"/>
</dbReference>
<name>A0A1I5YW89_9BACT</name>
<dbReference type="PRINTS" id="PR01438">
    <property type="entry name" value="UNVRSLSTRESS"/>
</dbReference>
<keyword evidence="4" id="KW-1185">Reference proteome</keyword>
<dbReference type="PANTHER" id="PTHR46268:SF6">
    <property type="entry name" value="UNIVERSAL STRESS PROTEIN UP12"/>
    <property type="match status" value="1"/>
</dbReference>
<evidence type="ECO:0000259" key="2">
    <source>
        <dbReference type="Pfam" id="PF00582"/>
    </source>
</evidence>
<evidence type="ECO:0000313" key="4">
    <source>
        <dbReference type="Proteomes" id="UP000199031"/>
    </source>
</evidence>